<evidence type="ECO:0000256" key="2">
    <source>
        <dbReference type="ARBA" id="ARBA00023125"/>
    </source>
</evidence>
<organism evidence="3 4">
    <name type="scientific">Lactobacillus porci</name>
    <dbReference type="NCBI Taxonomy" id="2012477"/>
    <lineage>
        <taxon>Bacteria</taxon>
        <taxon>Bacillati</taxon>
        <taxon>Bacillota</taxon>
        <taxon>Bacilli</taxon>
        <taxon>Lactobacillales</taxon>
        <taxon>Lactobacillaceae</taxon>
        <taxon>Lactobacillus</taxon>
    </lineage>
</organism>
<gene>
    <name evidence="3" type="ORF">FYJ62_09845</name>
</gene>
<keyword evidence="2" id="KW-0238">DNA-binding</keyword>
<evidence type="ECO:0000313" key="4">
    <source>
        <dbReference type="Proteomes" id="UP000438120"/>
    </source>
</evidence>
<keyword evidence="1" id="KW-0680">Restriction system</keyword>
<comment type="caution">
    <text evidence="3">The sequence shown here is derived from an EMBL/GenBank/DDBJ whole genome shotgun (WGS) entry which is preliminary data.</text>
</comment>
<dbReference type="Gene3D" id="3.90.220.20">
    <property type="entry name" value="DNA methylase specificity domains"/>
    <property type="match status" value="1"/>
</dbReference>
<proteinExistence type="predicted"/>
<accession>A0A6A8MGG6</accession>
<dbReference type="PANTHER" id="PTHR30408:SF12">
    <property type="entry name" value="TYPE I RESTRICTION ENZYME MJAVIII SPECIFICITY SUBUNIT"/>
    <property type="match status" value="1"/>
</dbReference>
<dbReference type="InterPro" id="IPR052021">
    <property type="entry name" value="Type-I_RS_S_subunit"/>
</dbReference>
<protein>
    <submittedName>
        <fullName evidence="3">Uncharacterized protein</fullName>
    </submittedName>
</protein>
<dbReference type="EMBL" id="VUMX01000044">
    <property type="protein sequence ID" value="MST87900.1"/>
    <property type="molecule type" value="Genomic_DNA"/>
</dbReference>
<dbReference type="GO" id="GO:0003677">
    <property type="term" value="F:DNA binding"/>
    <property type="evidence" value="ECO:0007669"/>
    <property type="project" value="UniProtKB-KW"/>
</dbReference>
<dbReference type="GO" id="GO:0009307">
    <property type="term" value="P:DNA restriction-modification system"/>
    <property type="evidence" value="ECO:0007669"/>
    <property type="project" value="UniProtKB-KW"/>
</dbReference>
<evidence type="ECO:0000313" key="3">
    <source>
        <dbReference type="EMBL" id="MST87900.1"/>
    </source>
</evidence>
<keyword evidence="4" id="KW-1185">Reference proteome</keyword>
<reference evidence="3 4" key="1">
    <citation type="submission" date="2019-08" db="EMBL/GenBank/DDBJ databases">
        <title>In-depth cultivation of the pig gut microbiome towards novel bacterial diversity and tailored functional studies.</title>
        <authorList>
            <person name="Wylensek D."/>
            <person name="Hitch T.C.A."/>
            <person name="Clavel T."/>
        </authorList>
    </citation>
    <scope>NUCLEOTIDE SEQUENCE [LARGE SCALE GENOMIC DNA]</scope>
    <source>
        <strain evidence="3 4">Bifido-178-WT-2B</strain>
    </source>
</reference>
<evidence type="ECO:0000256" key="1">
    <source>
        <dbReference type="ARBA" id="ARBA00022747"/>
    </source>
</evidence>
<dbReference type="InterPro" id="IPR044946">
    <property type="entry name" value="Restrct_endonuc_typeI_TRD_sf"/>
</dbReference>
<dbReference type="Proteomes" id="UP000438120">
    <property type="component" value="Unassembled WGS sequence"/>
</dbReference>
<dbReference type="SUPFAM" id="SSF116734">
    <property type="entry name" value="DNA methylase specificity domain"/>
    <property type="match status" value="1"/>
</dbReference>
<dbReference type="PANTHER" id="PTHR30408">
    <property type="entry name" value="TYPE-1 RESTRICTION ENZYME ECOKI SPECIFICITY PROTEIN"/>
    <property type="match status" value="1"/>
</dbReference>
<name>A0A6A8MGG6_9LACO</name>
<dbReference type="AlphaFoldDB" id="A0A6A8MGG6"/>
<sequence>MYSSNNLETGSIGLNKFGNATISPVYSVFMVNGNSDFIAGLATTHRFIYEMIRFRQGVVYGQWRIHESDFLKIKYYIPQVLEQEKIGNVLSELDRTITLHDRKLKLLRSMKKALLQKMFI</sequence>